<feature type="compositionally biased region" description="Basic and acidic residues" evidence="1">
    <location>
        <begin position="258"/>
        <end position="281"/>
    </location>
</feature>
<feature type="compositionally biased region" description="Basic and acidic residues" evidence="1">
    <location>
        <begin position="126"/>
        <end position="139"/>
    </location>
</feature>
<comment type="caution">
    <text evidence="2">The sequence shown here is derived from an EMBL/GenBank/DDBJ whole genome shotgun (WGS) entry which is preliminary data.</text>
</comment>
<name>A0AAV4JIA6_9GAST</name>
<keyword evidence="3" id="KW-1185">Reference proteome</keyword>
<evidence type="ECO:0000313" key="2">
    <source>
        <dbReference type="EMBL" id="GFS21202.1"/>
    </source>
</evidence>
<dbReference type="Proteomes" id="UP000762676">
    <property type="component" value="Unassembled WGS sequence"/>
</dbReference>
<protein>
    <submittedName>
        <fullName evidence="2">Apolipoprotein A-IV</fullName>
    </submittedName>
</protein>
<feature type="compositionally biased region" description="Low complexity" evidence="1">
    <location>
        <begin position="226"/>
        <end position="238"/>
    </location>
</feature>
<reference evidence="2 3" key="1">
    <citation type="journal article" date="2021" name="Elife">
        <title>Chloroplast acquisition without the gene transfer in kleptoplastic sea slugs, Plakobranchus ocellatus.</title>
        <authorList>
            <person name="Maeda T."/>
            <person name="Takahashi S."/>
            <person name="Yoshida T."/>
            <person name="Shimamura S."/>
            <person name="Takaki Y."/>
            <person name="Nagai Y."/>
            <person name="Toyoda A."/>
            <person name="Suzuki Y."/>
            <person name="Arimoto A."/>
            <person name="Ishii H."/>
            <person name="Satoh N."/>
            <person name="Nishiyama T."/>
            <person name="Hasebe M."/>
            <person name="Maruyama T."/>
            <person name="Minagawa J."/>
            <person name="Obokata J."/>
            <person name="Shigenobu S."/>
        </authorList>
    </citation>
    <scope>NUCLEOTIDE SEQUENCE [LARGE SCALE GENOMIC DNA]</scope>
</reference>
<accession>A0AAV4JIA6</accession>
<feature type="compositionally biased region" description="Basic residues" evidence="1">
    <location>
        <begin position="215"/>
        <end position="225"/>
    </location>
</feature>
<feature type="region of interest" description="Disordered" evidence="1">
    <location>
        <begin position="215"/>
        <end position="298"/>
    </location>
</feature>
<evidence type="ECO:0000256" key="1">
    <source>
        <dbReference type="SAM" id="MobiDB-lite"/>
    </source>
</evidence>
<evidence type="ECO:0000313" key="3">
    <source>
        <dbReference type="Proteomes" id="UP000762676"/>
    </source>
</evidence>
<sequence length="298" mass="34896">MFVKGYPLKKKAIRLDDVVFNLNFKLDDLVFNLNFKLDDLIFNLNFKLDDLIFNLNFNLDDLIFNLNFNLDDLIFNLNFNLDDLVFNLNFKLDDLVFNLNFKLDDLVFNLNFKRFERSPEARGEDFRNRDRDRSLERRPRYSNSPPNARGWRGNRGRGRGRGRDFNSPYRAEILSPTEIDVNPFVTKFFFGIGRGTNQARKSHDDRDISPKAFRARGRGRGRGRFPARSFGSNSFRGTNRGGYRGRGFRGKSFGSLGNRDRMTPDRSRERSADREWKHDMYDSLQGDEEQPHSTTLSA</sequence>
<feature type="region of interest" description="Disordered" evidence="1">
    <location>
        <begin position="126"/>
        <end position="166"/>
    </location>
</feature>
<organism evidence="2 3">
    <name type="scientific">Elysia marginata</name>
    <dbReference type="NCBI Taxonomy" id="1093978"/>
    <lineage>
        <taxon>Eukaryota</taxon>
        <taxon>Metazoa</taxon>
        <taxon>Spiralia</taxon>
        <taxon>Lophotrochozoa</taxon>
        <taxon>Mollusca</taxon>
        <taxon>Gastropoda</taxon>
        <taxon>Heterobranchia</taxon>
        <taxon>Euthyneura</taxon>
        <taxon>Panpulmonata</taxon>
        <taxon>Sacoglossa</taxon>
        <taxon>Placobranchoidea</taxon>
        <taxon>Plakobranchidae</taxon>
        <taxon>Elysia</taxon>
    </lineage>
</organism>
<proteinExistence type="predicted"/>
<dbReference type="EMBL" id="BMAT01006858">
    <property type="protein sequence ID" value="GFS21202.1"/>
    <property type="molecule type" value="Genomic_DNA"/>
</dbReference>
<dbReference type="AlphaFoldDB" id="A0AAV4JIA6"/>
<gene>
    <name evidence="2" type="ORF">ElyMa_003332900</name>
</gene>